<dbReference type="GO" id="GO:0005975">
    <property type="term" value="P:carbohydrate metabolic process"/>
    <property type="evidence" value="ECO:0007669"/>
    <property type="project" value="InterPro"/>
</dbReference>
<dbReference type="Proteomes" id="UP000292424">
    <property type="component" value="Chromosome"/>
</dbReference>
<organism evidence="1 2">
    <name type="scientific">Rhizosphaericola mali</name>
    <dbReference type="NCBI Taxonomy" id="2545455"/>
    <lineage>
        <taxon>Bacteria</taxon>
        <taxon>Pseudomonadati</taxon>
        <taxon>Bacteroidota</taxon>
        <taxon>Chitinophagia</taxon>
        <taxon>Chitinophagales</taxon>
        <taxon>Chitinophagaceae</taxon>
        <taxon>Rhizosphaericola</taxon>
    </lineage>
</organism>
<protein>
    <submittedName>
        <fullName evidence="1">Alpha-1,6-mannanase</fullName>
    </submittedName>
</protein>
<dbReference type="PANTHER" id="PTHR47791:SF3">
    <property type="entry name" value="MEIOTICALLY UP-REGULATED GENE 191 PROTEIN"/>
    <property type="match status" value="1"/>
</dbReference>
<dbReference type="PANTHER" id="PTHR47791">
    <property type="entry name" value="MEIOTICALLY UP-REGULATED GENE 191 PROTEIN"/>
    <property type="match status" value="1"/>
</dbReference>
<dbReference type="InterPro" id="IPR014512">
    <property type="entry name" value="O_gly_hydro"/>
</dbReference>
<dbReference type="EMBL" id="CP044016">
    <property type="protein sequence ID" value="QES90883.1"/>
    <property type="molecule type" value="Genomic_DNA"/>
</dbReference>
<evidence type="ECO:0000313" key="2">
    <source>
        <dbReference type="Proteomes" id="UP000292424"/>
    </source>
</evidence>
<dbReference type="InterPro" id="IPR005198">
    <property type="entry name" value="Glyco_hydro_76"/>
</dbReference>
<dbReference type="InterPro" id="IPR008928">
    <property type="entry name" value="6-hairpin_glycosidase_sf"/>
</dbReference>
<evidence type="ECO:0000313" key="1">
    <source>
        <dbReference type="EMBL" id="QES90883.1"/>
    </source>
</evidence>
<dbReference type="Gene3D" id="1.50.10.20">
    <property type="match status" value="1"/>
</dbReference>
<dbReference type="PIRSF" id="PIRSF021505">
    <property type="entry name" value="O_gly_hdrol"/>
    <property type="match status" value="1"/>
</dbReference>
<dbReference type="InterPro" id="IPR053169">
    <property type="entry name" value="MUG_Protein"/>
</dbReference>
<sequence length="391" mass="45598">MYSDTLSNKSVWSAYDAFNLNFFDNKTHIYKLHNHIPDSANTKDKLGAVWTQAIYWDMAMNAYKKAIKNGDNKRAKKYKLLVDQIYQGVYDHYVHFDWNNQDPQNGWFIYDDIMWWTISFSRAYTLFHDPKYLQLADQSFCRVWHGSYLLKDRGSYDNLNGGMFWNWNNIHPSDNSDNGKMSCINFPTVIAALTLYNIIQTTDIKHQKNDTSGFDKNMNYPRWHSRANYLKEGMEIYKWGVENLFDRNTGKIADSRHGKDVDWTTTMYNQGTFIGASCILYKITNDSDYLNNAIKAANYAMEIMSAPHGIFPFRKGEEEGIYTAIMGQYLHMLVFDCGQKQYLPWVSRTIEAGWKTKNDNNLMSKDYLQKESANISCYDASGIPALMLLFK</sequence>
<dbReference type="OrthoDB" id="6387072at2"/>
<dbReference type="SUPFAM" id="SSF48208">
    <property type="entry name" value="Six-hairpin glycosidases"/>
    <property type="match status" value="1"/>
</dbReference>
<name>A0A5P2GCE4_9BACT</name>
<gene>
    <name evidence="1" type="ORF">E0W69_001025</name>
</gene>
<accession>A0A5P2GCE4</accession>
<dbReference type="AlphaFoldDB" id="A0A5P2GCE4"/>
<dbReference type="Pfam" id="PF03663">
    <property type="entry name" value="Glyco_hydro_76"/>
    <property type="match status" value="2"/>
</dbReference>
<dbReference type="KEGG" id="arac:E0W69_001025"/>
<proteinExistence type="predicted"/>
<reference evidence="1 2" key="1">
    <citation type="submission" date="2019-09" db="EMBL/GenBank/DDBJ databases">
        <title>Complete genome sequence of Arachidicoccus sp. B3-10 isolated from apple orchard soil.</title>
        <authorList>
            <person name="Kim H.S."/>
            <person name="Han K.-I."/>
            <person name="Suh M.K."/>
            <person name="Lee K.C."/>
            <person name="Eom M.K."/>
            <person name="Kim J.-S."/>
            <person name="Kang S.W."/>
            <person name="Sin Y."/>
            <person name="Lee J.-S."/>
        </authorList>
    </citation>
    <scope>NUCLEOTIDE SEQUENCE [LARGE SCALE GENOMIC DNA]</scope>
    <source>
        <strain evidence="1 2">B3-10</strain>
    </source>
</reference>
<keyword evidence="2" id="KW-1185">Reference proteome</keyword>